<accession>A0A922EU69</accession>
<dbReference type="EMBL" id="CM031830">
    <property type="protein sequence ID" value="KAG6707973.1"/>
    <property type="molecule type" value="Genomic_DNA"/>
</dbReference>
<dbReference type="AlphaFoldDB" id="A0A922EU69"/>
<protein>
    <submittedName>
        <fullName evidence="1">Uncharacterized protein</fullName>
    </submittedName>
</protein>
<sequence>MLYTNFHYKYTMPRMKPTNPVPCKHPTPILRSNHKLHWSVSVTTTTPRTRTFQIMCQD</sequence>
<reference evidence="1" key="1">
    <citation type="submission" date="2021-01" db="EMBL/GenBank/DDBJ databases">
        <authorList>
            <person name="Lovell J.T."/>
            <person name="Bentley N."/>
            <person name="Bhattarai G."/>
            <person name="Jenkins J.W."/>
            <person name="Sreedasyam A."/>
            <person name="Alarcon Y."/>
            <person name="Bock C."/>
            <person name="Boston L."/>
            <person name="Carlson J."/>
            <person name="Cervantes K."/>
            <person name="Clermont K."/>
            <person name="Krom N."/>
            <person name="Kubenka K."/>
            <person name="Mamidi S."/>
            <person name="Mattison C."/>
            <person name="Monteros M."/>
            <person name="Pisani C."/>
            <person name="Plott C."/>
            <person name="Rajasekar S."/>
            <person name="Rhein H.S."/>
            <person name="Rohla C."/>
            <person name="Song M."/>
            <person name="Hilaire R.S."/>
            <person name="Shu S."/>
            <person name="Wells L."/>
            <person name="Wang X."/>
            <person name="Webber J."/>
            <person name="Heerema R.J."/>
            <person name="Klein P."/>
            <person name="Conner P."/>
            <person name="Grauke L."/>
            <person name="Grimwood J."/>
            <person name="Schmutz J."/>
            <person name="Randall J.J."/>
        </authorList>
    </citation>
    <scope>NUCLEOTIDE SEQUENCE</scope>
    <source>
        <tissue evidence="1">Leaf</tissue>
    </source>
</reference>
<evidence type="ECO:0000313" key="2">
    <source>
        <dbReference type="Proteomes" id="UP000811246"/>
    </source>
</evidence>
<name>A0A922EU69_CARIL</name>
<organism evidence="1 2">
    <name type="scientific">Carya illinoinensis</name>
    <name type="common">Pecan</name>
    <dbReference type="NCBI Taxonomy" id="32201"/>
    <lineage>
        <taxon>Eukaryota</taxon>
        <taxon>Viridiplantae</taxon>
        <taxon>Streptophyta</taxon>
        <taxon>Embryophyta</taxon>
        <taxon>Tracheophyta</taxon>
        <taxon>Spermatophyta</taxon>
        <taxon>Magnoliopsida</taxon>
        <taxon>eudicotyledons</taxon>
        <taxon>Gunneridae</taxon>
        <taxon>Pentapetalae</taxon>
        <taxon>rosids</taxon>
        <taxon>fabids</taxon>
        <taxon>Fagales</taxon>
        <taxon>Juglandaceae</taxon>
        <taxon>Carya</taxon>
    </lineage>
</organism>
<proteinExistence type="predicted"/>
<gene>
    <name evidence="1" type="ORF">I3842_06G057500</name>
</gene>
<comment type="caution">
    <text evidence="1">The sequence shown here is derived from an EMBL/GenBank/DDBJ whole genome shotgun (WGS) entry which is preliminary data.</text>
</comment>
<dbReference type="Proteomes" id="UP000811246">
    <property type="component" value="Chromosome 6"/>
</dbReference>
<evidence type="ECO:0000313" key="1">
    <source>
        <dbReference type="EMBL" id="KAG6707973.1"/>
    </source>
</evidence>